<dbReference type="EMBL" id="FNDN01000009">
    <property type="protein sequence ID" value="SDI63075.1"/>
    <property type="molecule type" value="Genomic_DNA"/>
</dbReference>
<dbReference type="RefSeq" id="WP_139183293.1">
    <property type="nucleotide sequence ID" value="NZ_CP048813.1"/>
</dbReference>
<dbReference type="AlphaFoldDB" id="A0A1G8M5A2"/>
<accession>A0A1G8M5A2</accession>
<gene>
    <name evidence="1" type="ORF">SAMN05444695_109109</name>
</gene>
<name>A0A1G8M5A2_9NOCA</name>
<dbReference type="OrthoDB" id="4482171at2"/>
<dbReference type="Proteomes" id="UP000183263">
    <property type="component" value="Unassembled WGS sequence"/>
</dbReference>
<keyword evidence="2" id="KW-1185">Reference proteome</keyword>
<protein>
    <recommendedName>
        <fullName evidence="3">Excreted virulence factor EspC, type VII ESX diderm</fullName>
    </recommendedName>
</protein>
<evidence type="ECO:0008006" key="3">
    <source>
        <dbReference type="Google" id="ProtNLM"/>
    </source>
</evidence>
<reference evidence="1 2" key="1">
    <citation type="submission" date="2016-10" db="EMBL/GenBank/DDBJ databases">
        <authorList>
            <person name="de Groot N.N."/>
        </authorList>
    </citation>
    <scope>NUCLEOTIDE SEQUENCE [LARGE SCALE GENOMIC DNA]</scope>
    <source>
        <strain evidence="1 2">DSM 44892</strain>
    </source>
</reference>
<organism evidence="1 2">
    <name type="scientific">Rhodococcus triatomae</name>
    <dbReference type="NCBI Taxonomy" id="300028"/>
    <lineage>
        <taxon>Bacteria</taxon>
        <taxon>Bacillati</taxon>
        <taxon>Actinomycetota</taxon>
        <taxon>Actinomycetes</taxon>
        <taxon>Mycobacteriales</taxon>
        <taxon>Nocardiaceae</taxon>
        <taxon>Rhodococcus</taxon>
    </lineage>
</organism>
<proteinExistence type="predicted"/>
<evidence type="ECO:0000313" key="2">
    <source>
        <dbReference type="Proteomes" id="UP000183263"/>
    </source>
</evidence>
<sequence length="99" mass="10774">MDVDAAELDVFAARLDDLAGQAAEAVRYLEEHLSIGMGDARIFATVAPAVADTRTQLVDNTNEIKRLIEESGKEMAKVADHYRTTDRVTTSNLAQIQPG</sequence>
<evidence type="ECO:0000313" key="1">
    <source>
        <dbReference type="EMBL" id="SDI63075.1"/>
    </source>
</evidence>